<feature type="compositionally biased region" description="Basic and acidic residues" evidence="1">
    <location>
        <begin position="26"/>
        <end position="44"/>
    </location>
</feature>
<protein>
    <submittedName>
        <fullName evidence="2">Unnamed protein product</fullName>
    </submittedName>
</protein>
<accession>A0A9W7CYZ2</accession>
<feature type="region of interest" description="Disordered" evidence="1">
    <location>
        <begin position="1"/>
        <end position="78"/>
    </location>
</feature>
<comment type="caution">
    <text evidence="2">The sequence shown here is derived from an EMBL/GenBank/DDBJ whole genome shotgun (WGS) entry which is preliminary data.</text>
</comment>
<feature type="compositionally biased region" description="Acidic residues" evidence="1">
    <location>
        <begin position="59"/>
        <end position="68"/>
    </location>
</feature>
<dbReference type="EMBL" id="BSXT01002289">
    <property type="protein sequence ID" value="GMF48202.1"/>
    <property type="molecule type" value="Genomic_DNA"/>
</dbReference>
<sequence>MVDDQAEPEGSSNLSEAEVGDEGASQEEHVGGKESKVGKEEGVVRKPASRGNDAGSAAEDGDCEDDAEAGDKVSTRQKRMVYRAEENCLVMQAVLGDNGIFNRGKKESKADRWVKITEHLTEVVNKKINPDSLRKHINKLEKTYKKEANADRARSGTLTPCHGGYVYN</sequence>
<evidence type="ECO:0000313" key="3">
    <source>
        <dbReference type="Proteomes" id="UP001165121"/>
    </source>
</evidence>
<dbReference type="AlphaFoldDB" id="A0A9W7CYZ2"/>
<name>A0A9W7CYZ2_9STRA</name>
<keyword evidence="3" id="KW-1185">Reference proteome</keyword>
<reference evidence="2" key="1">
    <citation type="submission" date="2023-04" db="EMBL/GenBank/DDBJ databases">
        <title>Phytophthora fragariaefolia NBRC 109709.</title>
        <authorList>
            <person name="Ichikawa N."/>
            <person name="Sato H."/>
            <person name="Tonouchi N."/>
        </authorList>
    </citation>
    <scope>NUCLEOTIDE SEQUENCE</scope>
    <source>
        <strain evidence="2">NBRC 109709</strain>
    </source>
</reference>
<gene>
    <name evidence="2" type="ORF">Pfra01_001851700</name>
</gene>
<dbReference type="OrthoDB" id="108950at2759"/>
<evidence type="ECO:0000256" key="1">
    <source>
        <dbReference type="SAM" id="MobiDB-lite"/>
    </source>
</evidence>
<evidence type="ECO:0000313" key="2">
    <source>
        <dbReference type="EMBL" id="GMF48202.1"/>
    </source>
</evidence>
<organism evidence="2 3">
    <name type="scientific">Phytophthora fragariaefolia</name>
    <dbReference type="NCBI Taxonomy" id="1490495"/>
    <lineage>
        <taxon>Eukaryota</taxon>
        <taxon>Sar</taxon>
        <taxon>Stramenopiles</taxon>
        <taxon>Oomycota</taxon>
        <taxon>Peronosporomycetes</taxon>
        <taxon>Peronosporales</taxon>
        <taxon>Peronosporaceae</taxon>
        <taxon>Phytophthora</taxon>
    </lineage>
</organism>
<proteinExistence type="predicted"/>
<dbReference type="Proteomes" id="UP001165121">
    <property type="component" value="Unassembled WGS sequence"/>
</dbReference>